<feature type="region of interest" description="Disordered" evidence="1">
    <location>
        <begin position="31"/>
        <end position="53"/>
    </location>
</feature>
<evidence type="ECO:0000256" key="1">
    <source>
        <dbReference type="SAM" id="MobiDB-lite"/>
    </source>
</evidence>
<dbReference type="EMBL" id="JAQNDO010000001">
    <property type="protein sequence ID" value="MDC0746422.1"/>
    <property type="molecule type" value="Genomic_DNA"/>
</dbReference>
<evidence type="ECO:0000313" key="2">
    <source>
        <dbReference type="EMBL" id="MDC0746422.1"/>
    </source>
</evidence>
<proteinExistence type="predicted"/>
<organism evidence="2 3">
    <name type="scientific">Polyangium mundeleinium</name>
    <dbReference type="NCBI Taxonomy" id="2995306"/>
    <lineage>
        <taxon>Bacteria</taxon>
        <taxon>Pseudomonadati</taxon>
        <taxon>Myxococcota</taxon>
        <taxon>Polyangia</taxon>
        <taxon>Polyangiales</taxon>
        <taxon>Polyangiaceae</taxon>
        <taxon>Polyangium</taxon>
    </lineage>
</organism>
<protein>
    <submittedName>
        <fullName evidence="2">Uncharacterized protein</fullName>
    </submittedName>
</protein>
<name>A0ABT5EYS2_9BACT</name>
<keyword evidence="3" id="KW-1185">Reference proteome</keyword>
<dbReference type="Proteomes" id="UP001221411">
    <property type="component" value="Unassembled WGS sequence"/>
</dbReference>
<accession>A0ABT5EYS2</accession>
<evidence type="ECO:0000313" key="3">
    <source>
        <dbReference type="Proteomes" id="UP001221411"/>
    </source>
</evidence>
<comment type="caution">
    <text evidence="2">The sequence shown here is derived from an EMBL/GenBank/DDBJ whole genome shotgun (WGS) entry which is preliminary data.</text>
</comment>
<sequence>MLDELFVRHAGAAANQDVDLAEAVVGEEEMEERAAHEARRAEERCRSFGAGPP</sequence>
<feature type="compositionally biased region" description="Basic and acidic residues" evidence="1">
    <location>
        <begin position="32"/>
        <end position="46"/>
    </location>
</feature>
<reference evidence="2 3" key="1">
    <citation type="submission" date="2022-11" db="EMBL/GenBank/DDBJ databases">
        <title>Minimal conservation of predation-associated metabolite biosynthetic gene clusters underscores biosynthetic potential of Myxococcota including descriptions for ten novel species: Archangium lansinium sp. nov., Myxococcus landrumus sp. nov., Nannocystis bai.</title>
        <authorList>
            <person name="Ahearne A."/>
            <person name="Stevens C."/>
            <person name="Dowd S."/>
        </authorList>
    </citation>
    <scope>NUCLEOTIDE SEQUENCE [LARGE SCALE GENOMIC DNA]</scope>
    <source>
        <strain evidence="2 3">RJM3</strain>
    </source>
</reference>
<gene>
    <name evidence="2" type="ORF">POL67_34150</name>
</gene>
<dbReference type="RefSeq" id="WP_271924804.1">
    <property type="nucleotide sequence ID" value="NZ_JAQNDO010000001.1"/>
</dbReference>